<gene>
    <name evidence="6" type="ORF">OBRU01_05402</name>
</gene>
<evidence type="ECO:0000256" key="3">
    <source>
        <dbReference type="ARBA" id="ARBA00022525"/>
    </source>
</evidence>
<dbReference type="PANTHER" id="PTHR13234">
    <property type="entry name" value="GAMMA-INTERFERON INDUCIBLE LYSOSOMAL THIOL REDUCTASE GILT"/>
    <property type="match status" value="1"/>
</dbReference>
<comment type="similarity">
    <text evidence="2">Belongs to the GILT family.</text>
</comment>
<evidence type="ECO:0000256" key="4">
    <source>
        <dbReference type="ARBA" id="ARBA00022729"/>
    </source>
</evidence>
<dbReference type="GO" id="GO:0005576">
    <property type="term" value="C:extracellular region"/>
    <property type="evidence" value="ECO:0007669"/>
    <property type="project" value="UniProtKB-SubCell"/>
</dbReference>
<evidence type="ECO:0000313" key="6">
    <source>
        <dbReference type="EMBL" id="KOB76128.1"/>
    </source>
</evidence>
<dbReference type="Pfam" id="PF03227">
    <property type="entry name" value="GILT"/>
    <property type="match status" value="1"/>
</dbReference>
<sequence length="176" mass="19332">MATVHLYYESMCPSCRHFDSKVFKQTVLELGPYLDIHLVPYGNAKTIDNGFGGYEFVSQHGPEETYGNKLHACAIDVLQNITAAVVYNACLMDLSQAGRGSDDAAADMCGRSMNVNSDSIKQCAKSARGSQLLKYYDDESKKASFKTVPTVLINGAPARHDHFKEDVCTALGMPFY</sequence>
<dbReference type="STRING" id="104452.A0A0L7LKP9"/>
<proteinExistence type="inferred from homology"/>
<accession>A0A0L7LKP9</accession>
<protein>
    <submittedName>
        <fullName evidence="6">Legumaturain</fullName>
    </submittedName>
</protein>
<dbReference type="Proteomes" id="UP000037510">
    <property type="component" value="Unassembled WGS sequence"/>
</dbReference>
<keyword evidence="3" id="KW-0964">Secreted</keyword>
<dbReference type="GO" id="GO:0016671">
    <property type="term" value="F:oxidoreductase activity, acting on a sulfur group of donors, disulfide as acceptor"/>
    <property type="evidence" value="ECO:0007669"/>
    <property type="project" value="InterPro"/>
</dbReference>
<keyword evidence="5" id="KW-0325">Glycoprotein</keyword>
<name>A0A0L7LKP9_OPEBR</name>
<dbReference type="PANTHER" id="PTHR13234:SF8">
    <property type="entry name" value="GAMMA-INTERFERON-INDUCIBLE LYSOSOMAL THIOL REDUCTASE"/>
    <property type="match status" value="1"/>
</dbReference>
<comment type="subcellular location">
    <subcellularLocation>
        <location evidence="1">Secreted</location>
    </subcellularLocation>
</comment>
<evidence type="ECO:0000313" key="7">
    <source>
        <dbReference type="Proteomes" id="UP000037510"/>
    </source>
</evidence>
<keyword evidence="4" id="KW-0732">Signal</keyword>
<dbReference type="SUPFAM" id="SSF52833">
    <property type="entry name" value="Thioredoxin-like"/>
    <property type="match status" value="1"/>
</dbReference>
<comment type="caution">
    <text evidence="6">The sequence shown here is derived from an EMBL/GenBank/DDBJ whole genome shotgun (WGS) entry which is preliminary data.</text>
</comment>
<dbReference type="AlphaFoldDB" id="A0A0L7LKP9"/>
<reference evidence="6 7" key="1">
    <citation type="journal article" date="2015" name="Genome Biol. Evol.">
        <title>The genome of winter moth (Operophtera brumata) provides a genomic perspective on sexual dimorphism and phenology.</title>
        <authorList>
            <person name="Derks M.F."/>
            <person name="Smit S."/>
            <person name="Salis L."/>
            <person name="Schijlen E."/>
            <person name="Bossers A."/>
            <person name="Mateman C."/>
            <person name="Pijl A.S."/>
            <person name="de Ridder D."/>
            <person name="Groenen M.A."/>
            <person name="Visser M.E."/>
            <person name="Megens H.J."/>
        </authorList>
    </citation>
    <scope>NUCLEOTIDE SEQUENCE [LARGE SCALE GENOMIC DNA]</scope>
    <source>
        <strain evidence="6">WM2013NL</strain>
        <tissue evidence="6">Head and thorax</tissue>
    </source>
</reference>
<dbReference type="InterPro" id="IPR004911">
    <property type="entry name" value="Interferon-induced_GILT"/>
</dbReference>
<keyword evidence="7" id="KW-1185">Reference proteome</keyword>
<evidence type="ECO:0000256" key="2">
    <source>
        <dbReference type="ARBA" id="ARBA00005679"/>
    </source>
</evidence>
<dbReference type="EMBL" id="JTDY01000712">
    <property type="protein sequence ID" value="KOB76128.1"/>
    <property type="molecule type" value="Genomic_DNA"/>
</dbReference>
<dbReference type="Gene3D" id="3.40.30.10">
    <property type="entry name" value="Glutaredoxin"/>
    <property type="match status" value="1"/>
</dbReference>
<evidence type="ECO:0000256" key="5">
    <source>
        <dbReference type="ARBA" id="ARBA00023180"/>
    </source>
</evidence>
<dbReference type="InterPro" id="IPR036249">
    <property type="entry name" value="Thioredoxin-like_sf"/>
</dbReference>
<organism evidence="6 7">
    <name type="scientific">Operophtera brumata</name>
    <name type="common">Winter moth</name>
    <name type="synonym">Phalaena brumata</name>
    <dbReference type="NCBI Taxonomy" id="104452"/>
    <lineage>
        <taxon>Eukaryota</taxon>
        <taxon>Metazoa</taxon>
        <taxon>Ecdysozoa</taxon>
        <taxon>Arthropoda</taxon>
        <taxon>Hexapoda</taxon>
        <taxon>Insecta</taxon>
        <taxon>Pterygota</taxon>
        <taxon>Neoptera</taxon>
        <taxon>Endopterygota</taxon>
        <taxon>Lepidoptera</taxon>
        <taxon>Glossata</taxon>
        <taxon>Ditrysia</taxon>
        <taxon>Geometroidea</taxon>
        <taxon>Geometridae</taxon>
        <taxon>Larentiinae</taxon>
        <taxon>Operophtera</taxon>
    </lineage>
</organism>
<evidence type="ECO:0000256" key="1">
    <source>
        <dbReference type="ARBA" id="ARBA00004613"/>
    </source>
</evidence>